<evidence type="ECO:0000313" key="4">
    <source>
        <dbReference type="RefSeq" id="XP_055369997.1"/>
    </source>
</evidence>
<dbReference type="RefSeq" id="XP_055369997.1">
    <property type="nucleotide sequence ID" value="XM_055514022.1"/>
</dbReference>
<dbReference type="RefSeq" id="XP_055369995.1">
    <property type="nucleotide sequence ID" value="XM_055514020.1"/>
</dbReference>
<name>A0A9W2Y801_BETSP</name>
<dbReference type="OrthoDB" id="6367975at2759"/>
<dbReference type="KEGG" id="bspl:129605005"/>
<accession>A0A9W2Y801</accession>
<evidence type="ECO:0000313" key="2">
    <source>
        <dbReference type="RefSeq" id="XP_055369995.1"/>
    </source>
</evidence>
<evidence type="ECO:0000313" key="3">
    <source>
        <dbReference type="RefSeq" id="XP_055369996.1"/>
    </source>
</evidence>
<dbReference type="GeneID" id="129605005"/>
<sequence length="441" mass="48746">MNTIEVTLDQSKRGQLFEEAAALILREPALHEALQLPGLQPAATPVPALQSGSSPVKPFLFLSAPRRTPFLFLPQFQEEVAPAPALVPVDLQEKVVAAPALVPVDLQEEVIPAPALVPVGLQEAIVPASVPVGLQEEVPGFGNTSQGTAPGAPGGPVETTSSFIPVSPDWFRAARSLGFPWTQEPAETRSSLLFVVRLRLPLNLVARHGSRPQMQLLVARHGSRPQMQLLVDRHGSRPQMQLLGVRSRPQMQLLVVRSHPQMQLPVVWHRPRLHRFLVARHRPRLHRFLVARHRPCLHRFLVARHRPRLVVLSGPRLPRLLLVQRQLRPSRLRVWFRLHAGPRLWSWYQRHVRLGLVFRPGGLALSASCRLGGAPSFSAIRLGSAVVTAAPLGIVPSRLPFQPSGCWVGRISCYRPPREGVSESGGVPGNVYVWTHDGPLF</sequence>
<evidence type="ECO:0000313" key="1">
    <source>
        <dbReference type="Proteomes" id="UP000515150"/>
    </source>
</evidence>
<dbReference type="Proteomes" id="UP000515150">
    <property type="component" value="Chromosome 13"/>
</dbReference>
<proteinExistence type="predicted"/>
<reference evidence="2 3" key="1">
    <citation type="submission" date="2025-04" db="UniProtKB">
        <authorList>
            <consortium name="RefSeq"/>
        </authorList>
    </citation>
    <scope>IDENTIFICATION</scope>
</reference>
<dbReference type="RefSeq" id="XP_055369996.1">
    <property type="nucleotide sequence ID" value="XM_055514021.1"/>
</dbReference>
<dbReference type="AlphaFoldDB" id="A0A9W2Y801"/>
<protein>
    <submittedName>
        <fullName evidence="2 3">Uncharacterized protein LOC129605005</fullName>
    </submittedName>
</protein>
<organism evidence="1 2">
    <name type="scientific">Betta splendens</name>
    <name type="common">Siamese fighting fish</name>
    <dbReference type="NCBI Taxonomy" id="158456"/>
    <lineage>
        <taxon>Eukaryota</taxon>
        <taxon>Metazoa</taxon>
        <taxon>Chordata</taxon>
        <taxon>Craniata</taxon>
        <taxon>Vertebrata</taxon>
        <taxon>Euteleostomi</taxon>
        <taxon>Actinopterygii</taxon>
        <taxon>Neopterygii</taxon>
        <taxon>Teleostei</taxon>
        <taxon>Neoteleostei</taxon>
        <taxon>Acanthomorphata</taxon>
        <taxon>Anabantaria</taxon>
        <taxon>Anabantiformes</taxon>
        <taxon>Anabantoidei</taxon>
        <taxon>Osphronemidae</taxon>
        <taxon>Betta</taxon>
    </lineage>
</organism>
<gene>
    <name evidence="2 3 4" type="primary">LOC129605005</name>
</gene>
<keyword evidence="1" id="KW-1185">Reference proteome</keyword>